<evidence type="ECO:0000256" key="2">
    <source>
        <dbReference type="PIRSR" id="PIRSR601310-3"/>
    </source>
</evidence>
<feature type="short sequence motif" description="Histidine triad motif" evidence="2 3">
    <location>
        <begin position="93"/>
        <end position="97"/>
    </location>
</feature>
<dbReference type="InterPro" id="IPR001310">
    <property type="entry name" value="Histidine_triad_HIT"/>
</dbReference>
<dbReference type="Pfam" id="PF01230">
    <property type="entry name" value="HIT"/>
    <property type="match status" value="1"/>
</dbReference>
<evidence type="ECO:0000256" key="1">
    <source>
        <dbReference type="PIRSR" id="PIRSR601310-1"/>
    </source>
</evidence>
<dbReference type="PROSITE" id="PS51084">
    <property type="entry name" value="HIT_2"/>
    <property type="match status" value="1"/>
</dbReference>
<dbReference type="InterPro" id="IPR011146">
    <property type="entry name" value="HIT-like"/>
</dbReference>
<accession>A0AA44C7G4</accession>
<organism evidence="5 6">
    <name type="scientific">Azotobacter chroococcum</name>
    <dbReference type="NCBI Taxonomy" id="353"/>
    <lineage>
        <taxon>Bacteria</taxon>
        <taxon>Pseudomonadati</taxon>
        <taxon>Pseudomonadota</taxon>
        <taxon>Gammaproteobacteria</taxon>
        <taxon>Pseudomonadales</taxon>
        <taxon>Pseudomonadaceae</taxon>
        <taxon>Azotobacter</taxon>
    </lineage>
</organism>
<dbReference type="InterPro" id="IPR036265">
    <property type="entry name" value="HIT-like_sf"/>
</dbReference>
<dbReference type="PRINTS" id="PR00332">
    <property type="entry name" value="HISTRIAD"/>
</dbReference>
<sequence>MYSRQFSFESVPKERWIAETENAFAFRDRNPQAPVHVLVVPKRRVPTVLQAPDALLGEMLGLVKRVAEQEGIAREGFRTVINTHPQSGQGIYHLHIHVLGGRQMKWPPG</sequence>
<evidence type="ECO:0000256" key="3">
    <source>
        <dbReference type="PROSITE-ProRule" id="PRU00464"/>
    </source>
</evidence>
<dbReference type="PANTHER" id="PTHR23089">
    <property type="entry name" value="HISTIDINE TRIAD HIT PROTEIN"/>
    <property type="match status" value="1"/>
</dbReference>
<reference evidence="5" key="1">
    <citation type="submission" date="2020-03" db="EMBL/GenBank/DDBJ databases">
        <title>Genome assembly of Azotobacter chroococcum W5.</title>
        <authorList>
            <person name="Kannepalli A."/>
        </authorList>
    </citation>
    <scope>NUCLEOTIDE SEQUENCE</scope>
    <source>
        <strain evidence="5">W5</strain>
    </source>
</reference>
<feature type="active site" description="Tele-AMP-histidine intermediate" evidence="1">
    <location>
        <position position="95"/>
    </location>
</feature>
<gene>
    <name evidence="5" type="ORF">HA520_15980</name>
</gene>
<evidence type="ECO:0000313" key="6">
    <source>
        <dbReference type="Proteomes" id="UP000736384"/>
    </source>
</evidence>
<dbReference type="AlphaFoldDB" id="A0AA44C7G4"/>
<comment type="caution">
    <text evidence="5">The sequence shown here is derived from an EMBL/GenBank/DDBJ whole genome shotgun (WGS) entry which is preliminary data.</text>
</comment>
<proteinExistence type="predicted"/>
<dbReference type="InterPro" id="IPR019808">
    <property type="entry name" value="Histidine_triad_CS"/>
</dbReference>
<dbReference type="EMBL" id="JAAPAP010000013">
    <property type="protein sequence ID" value="NHN78756.1"/>
    <property type="molecule type" value="Genomic_DNA"/>
</dbReference>
<dbReference type="GO" id="GO:0003824">
    <property type="term" value="F:catalytic activity"/>
    <property type="evidence" value="ECO:0007669"/>
    <property type="project" value="InterPro"/>
</dbReference>
<evidence type="ECO:0000259" key="4">
    <source>
        <dbReference type="PROSITE" id="PS51084"/>
    </source>
</evidence>
<protein>
    <submittedName>
        <fullName evidence="5">HIT domain-containing protein</fullName>
    </submittedName>
</protein>
<name>A0AA44C7G4_9GAMM</name>
<dbReference type="Gene3D" id="3.30.428.10">
    <property type="entry name" value="HIT-like"/>
    <property type="match status" value="1"/>
</dbReference>
<dbReference type="PROSITE" id="PS00892">
    <property type="entry name" value="HIT_1"/>
    <property type="match status" value="1"/>
</dbReference>
<dbReference type="SUPFAM" id="SSF54197">
    <property type="entry name" value="HIT-like"/>
    <property type="match status" value="1"/>
</dbReference>
<evidence type="ECO:0000313" key="5">
    <source>
        <dbReference type="EMBL" id="NHN78756.1"/>
    </source>
</evidence>
<feature type="domain" description="HIT" evidence="4">
    <location>
        <begin position="1"/>
        <end position="109"/>
    </location>
</feature>
<dbReference type="Proteomes" id="UP000736384">
    <property type="component" value="Unassembled WGS sequence"/>
</dbReference>